<evidence type="ECO:0000256" key="18">
    <source>
        <dbReference type="ARBA" id="ARBA00047915"/>
    </source>
</evidence>
<dbReference type="Proteomes" id="UP000053558">
    <property type="component" value="Unassembled WGS sequence"/>
</dbReference>
<evidence type="ECO:0000256" key="20">
    <source>
        <dbReference type="SAM" id="MobiDB-lite"/>
    </source>
</evidence>
<dbReference type="InterPro" id="IPR011011">
    <property type="entry name" value="Znf_FYVE_PHD"/>
</dbReference>
<dbReference type="InterPro" id="IPR001965">
    <property type="entry name" value="Znf_PHD"/>
</dbReference>
<feature type="domain" description="JmjC" evidence="22">
    <location>
        <begin position="288"/>
        <end position="448"/>
    </location>
</feature>
<dbReference type="Pfam" id="PF02373">
    <property type="entry name" value="JmjC"/>
    <property type="match status" value="1"/>
</dbReference>
<comment type="cofactor">
    <cofactor evidence="1">
        <name>Fe(2+)</name>
        <dbReference type="ChEBI" id="CHEBI:29033"/>
    </cofactor>
</comment>
<evidence type="ECO:0000256" key="5">
    <source>
        <dbReference type="ARBA" id="ARBA00013246"/>
    </source>
</evidence>
<evidence type="ECO:0000256" key="14">
    <source>
        <dbReference type="ARBA" id="ARBA00023015"/>
    </source>
</evidence>
<dbReference type="SUPFAM" id="SSF51197">
    <property type="entry name" value="Clavaminate synthase-like"/>
    <property type="match status" value="1"/>
</dbReference>
<dbReference type="SUPFAM" id="SSF57903">
    <property type="entry name" value="FYVE/PHD zinc finger"/>
    <property type="match status" value="1"/>
</dbReference>
<comment type="similarity">
    <text evidence="4">Belongs to the JHDM1 histone demethylase family.</text>
</comment>
<sequence length="718" mass="81423">MARNTRSRRVTRSSNRKSSEQEPEADAEQKPEPAPAPEPTPVSEPTPAPEQEPLSARSSLTPVKDEEPEPALENVSTSAKVAEDACPACQTGRDPNPPDSEKESWVRCDACKTWYHWRCAGNGGDLETIDKWYCPPCTEQNPARVVTFKPPARKSSRKKTQLDYANLNSGVESDPNRWMRVVKTKHISEDGFRRMQGDQVGVEWVENDEEAMREPIVVEAPEGLGMKMPGPDFTVNDVAEIVGRDMPVEVIDVASQSNSPGWTLGKWAEYYHKDPRSRDKIRNVISLEISDTPLADRVLPPRLVRELDWVERYWPSTRRGKGHAYPKVQLYCLMSVANAWTDWHVDFAGSSVYYHILRGSKVFYFIRPTPANLAAYEKWSGTEMQTTTWLGDMVDEVIKVTLQEGNTMFIPTGWIHAVHTPTDSLVFGGNFLHSYNVATQIRVQEIERSTHVPKKFRFPLFTKLCWYVADKWLRDLKGKEEFSPRVLESMDALCKYLICEVRTMEKGSDHGKRDSREHVPAERVKDPAALARELRWRVRLAAGCSSDDEDAGHGWQKKRTNGAEPVANGMKRKRSSSEEEVESQPPVFLNFQPKSWDMVRTLPREEDSRDVDTRPPEDGTESLEAWVKMVDEPFMTGEDGKGGGRVKRERHLTVKVRKIEGGLERQRIERTVEKWQWPSRTNHSDAQGNDEDGPANVDGGDKEGPKVEEGADEMVVDG</sequence>
<comment type="catalytic activity">
    <reaction evidence="18">
        <text>N(6),N(6)-dimethyl-L-lysyl(36)-[histone H3] + 2 2-oxoglutarate + 2 O2 = L-lysyl(36)-[histone H3] + 2 formaldehyde + 2 succinate + 2 CO2</text>
        <dbReference type="Rhea" id="RHEA:42032"/>
        <dbReference type="Rhea" id="RHEA-COMP:9785"/>
        <dbReference type="Rhea" id="RHEA-COMP:9787"/>
        <dbReference type="ChEBI" id="CHEBI:15379"/>
        <dbReference type="ChEBI" id="CHEBI:16526"/>
        <dbReference type="ChEBI" id="CHEBI:16810"/>
        <dbReference type="ChEBI" id="CHEBI:16842"/>
        <dbReference type="ChEBI" id="CHEBI:29969"/>
        <dbReference type="ChEBI" id="CHEBI:30031"/>
        <dbReference type="ChEBI" id="CHEBI:61976"/>
        <dbReference type="EC" id="1.14.11.27"/>
    </reaction>
</comment>
<evidence type="ECO:0000256" key="2">
    <source>
        <dbReference type="ARBA" id="ARBA00003909"/>
    </source>
</evidence>
<dbReference type="Pfam" id="PF00628">
    <property type="entry name" value="PHD"/>
    <property type="match status" value="1"/>
</dbReference>
<evidence type="ECO:0000256" key="13">
    <source>
        <dbReference type="ARBA" id="ARBA00023004"/>
    </source>
</evidence>
<feature type="domain" description="PHD-type" evidence="21">
    <location>
        <begin position="83"/>
        <end position="140"/>
    </location>
</feature>
<protein>
    <recommendedName>
        <fullName evidence="6">JmjC domain-containing histone demethylation protein 1</fullName>
        <ecNumber evidence="5">1.14.11.27</ecNumber>
    </recommendedName>
    <alternativeName>
        <fullName evidence="17">[Histone-H3]-lysine-36 demethylase 1</fullName>
    </alternativeName>
</protein>
<keyword evidence="16" id="KW-0539">Nucleus</keyword>
<evidence type="ECO:0000256" key="17">
    <source>
        <dbReference type="ARBA" id="ARBA00031083"/>
    </source>
</evidence>
<evidence type="ECO:0000256" key="3">
    <source>
        <dbReference type="ARBA" id="ARBA00004123"/>
    </source>
</evidence>
<evidence type="ECO:0000256" key="4">
    <source>
        <dbReference type="ARBA" id="ARBA00008037"/>
    </source>
</evidence>
<dbReference type="GO" id="GO:0008270">
    <property type="term" value="F:zinc ion binding"/>
    <property type="evidence" value="ECO:0007669"/>
    <property type="project" value="UniProtKB-KW"/>
</dbReference>
<evidence type="ECO:0000256" key="12">
    <source>
        <dbReference type="ARBA" id="ARBA00023002"/>
    </source>
</evidence>
<dbReference type="InterPro" id="IPR019787">
    <property type="entry name" value="Znf_PHD-finger"/>
</dbReference>
<keyword evidence="10" id="KW-0156">Chromatin regulator</keyword>
<feature type="region of interest" description="Disordered" evidence="20">
    <location>
        <begin position="604"/>
        <end position="624"/>
    </location>
</feature>
<dbReference type="SMART" id="SM00249">
    <property type="entry name" value="PHD"/>
    <property type="match status" value="1"/>
</dbReference>
<dbReference type="SMART" id="SM00558">
    <property type="entry name" value="JmjC"/>
    <property type="match status" value="1"/>
</dbReference>
<feature type="compositionally biased region" description="Basic residues" evidence="20">
    <location>
        <begin position="1"/>
        <end position="15"/>
    </location>
</feature>
<dbReference type="KEGG" id="cput:CONPUDRAFT_118075"/>
<feature type="region of interest" description="Disordered" evidence="20">
    <location>
        <begin position="545"/>
        <end position="585"/>
    </location>
</feature>
<evidence type="ECO:0000256" key="9">
    <source>
        <dbReference type="ARBA" id="ARBA00022833"/>
    </source>
</evidence>
<evidence type="ECO:0000313" key="24">
    <source>
        <dbReference type="Proteomes" id="UP000053558"/>
    </source>
</evidence>
<keyword evidence="12" id="KW-0560">Oxidoreductase</keyword>
<organism evidence="23 24">
    <name type="scientific">Coniophora puteana (strain RWD-64-598)</name>
    <name type="common">Brown rot fungus</name>
    <dbReference type="NCBI Taxonomy" id="741705"/>
    <lineage>
        <taxon>Eukaryota</taxon>
        <taxon>Fungi</taxon>
        <taxon>Dikarya</taxon>
        <taxon>Basidiomycota</taxon>
        <taxon>Agaricomycotina</taxon>
        <taxon>Agaricomycetes</taxon>
        <taxon>Agaricomycetidae</taxon>
        <taxon>Boletales</taxon>
        <taxon>Coniophorineae</taxon>
        <taxon>Coniophoraceae</taxon>
        <taxon>Coniophora</taxon>
    </lineage>
</organism>
<feature type="compositionally biased region" description="Basic and acidic residues" evidence="20">
    <location>
        <begin position="604"/>
        <end position="617"/>
    </location>
</feature>
<proteinExistence type="inferred from homology"/>
<evidence type="ECO:0000259" key="22">
    <source>
        <dbReference type="PROSITE" id="PS51184"/>
    </source>
</evidence>
<evidence type="ECO:0000256" key="15">
    <source>
        <dbReference type="ARBA" id="ARBA00023163"/>
    </source>
</evidence>
<dbReference type="PROSITE" id="PS51184">
    <property type="entry name" value="JMJC"/>
    <property type="match status" value="1"/>
</dbReference>
<dbReference type="GeneID" id="19199361"/>
<dbReference type="OMA" id="KLCWYVG"/>
<dbReference type="AlphaFoldDB" id="A0A5M3N1Z1"/>
<keyword evidence="24" id="KW-1185">Reference proteome</keyword>
<evidence type="ECO:0000256" key="6">
    <source>
        <dbReference type="ARBA" id="ARBA00015153"/>
    </source>
</evidence>
<name>A0A5M3N1Z1_CONPW</name>
<dbReference type="EC" id="1.14.11.27" evidence="5"/>
<reference evidence="24" key="1">
    <citation type="journal article" date="2012" name="Science">
        <title>The Paleozoic origin of enzymatic lignin decomposition reconstructed from 31 fungal genomes.</title>
        <authorList>
            <person name="Floudas D."/>
            <person name="Binder M."/>
            <person name="Riley R."/>
            <person name="Barry K."/>
            <person name="Blanchette R.A."/>
            <person name="Henrissat B."/>
            <person name="Martinez A.T."/>
            <person name="Otillar R."/>
            <person name="Spatafora J.W."/>
            <person name="Yadav J.S."/>
            <person name="Aerts A."/>
            <person name="Benoit I."/>
            <person name="Boyd A."/>
            <person name="Carlson A."/>
            <person name="Copeland A."/>
            <person name="Coutinho P.M."/>
            <person name="de Vries R.P."/>
            <person name="Ferreira P."/>
            <person name="Findley K."/>
            <person name="Foster B."/>
            <person name="Gaskell J."/>
            <person name="Glotzer D."/>
            <person name="Gorecki P."/>
            <person name="Heitman J."/>
            <person name="Hesse C."/>
            <person name="Hori C."/>
            <person name="Igarashi K."/>
            <person name="Jurgens J.A."/>
            <person name="Kallen N."/>
            <person name="Kersten P."/>
            <person name="Kohler A."/>
            <person name="Kuees U."/>
            <person name="Kumar T.K.A."/>
            <person name="Kuo A."/>
            <person name="LaButti K."/>
            <person name="Larrondo L.F."/>
            <person name="Lindquist E."/>
            <person name="Ling A."/>
            <person name="Lombard V."/>
            <person name="Lucas S."/>
            <person name="Lundell T."/>
            <person name="Martin R."/>
            <person name="McLaughlin D.J."/>
            <person name="Morgenstern I."/>
            <person name="Morin E."/>
            <person name="Murat C."/>
            <person name="Nagy L.G."/>
            <person name="Nolan M."/>
            <person name="Ohm R.A."/>
            <person name="Patyshakuliyeva A."/>
            <person name="Rokas A."/>
            <person name="Ruiz-Duenas F.J."/>
            <person name="Sabat G."/>
            <person name="Salamov A."/>
            <person name="Samejima M."/>
            <person name="Schmutz J."/>
            <person name="Slot J.C."/>
            <person name="St John F."/>
            <person name="Stenlid J."/>
            <person name="Sun H."/>
            <person name="Sun S."/>
            <person name="Syed K."/>
            <person name="Tsang A."/>
            <person name="Wiebenga A."/>
            <person name="Young D."/>
            <person name="Pisabarro A."/>
            <person name="Eastwood D.C."/>
            <person name="Martin F."/>
            <person name="Cullen D."/>
            <person name="Grigoriev I.V."/>
            <person name="Hibbett D.S."/>
        </authorList>
    </citation>
    <scope>NUCLEOTIDE SEQUENCE [LARGE SCALE GENOMIC DNA]</scope>
    <source>
        <strain evidence="24">RWD-64-598 SS2</strain>
    </source>
</reference>
<evidence type="ECO:0000259" key="21">
    <source>
        <dbReference type="PROSITE" id="PS50016"/>
    </source>
</evidence>
<dbReference type="InterPro" id="IPR003347">
    <property type="entry name" value="JmjC_dom"/>
</dbReference>
<feature type="compositionally biased region" description="Polar residues" evidence="20">
    <location>
        <begin position="678"/>
        <end position="687"/>
    </location>
</feature>
<evidence type="ECO:0000256" key="16">
    <source>
        <dbReference type="ARBA" id="ARBA00023242"/>
    </source>
</evidence>
<comment type="caution">
    <text evidence="23">The sequence shown here is derived from an EMBL/GenBank/DDBJ whole genome shotgun (WGS) entry which is preliminary data.</text>
</comment>
<dbReference type="CDD" id="cd15517">
    <property type="entry name" value="PHD_TCF19_like"/>
    <property type="match status" value="1"/>
</dbReference>
<feature type="compositionally biased region" description="Basic and acidic residues" evidence="20">
    <location>
        <begin position="699"/>
        <end position="709"/>
    </location>
</feature>
<feature type="compositionally biased region" description="Pro residues" evidence="20">
    <location>
        <begin position="32"/>
        <end position="50"/>
    </location>
</feature>
<dbReference type="InterPro" id="IPR050690">
    <property type="entry name" value="JHDM1_Histone_Demethylase"/>
</dbReference>
<evidence type="ECO:0000256" key="11">
    <source>
        <dbReference type="ARBA" id="ARBA00022964"/>
    </source>
</evidence>
<dbReference type="InterPro" id="IPR041070">
    <property type="entry name" value="JHD"/>
</dbReference>
<keyword evidence="15" id="KW-0804">Transcription</keyword>
<keyword evidence="9" id="KW-0862">Zinc</keyword>
<comment type="function">
    <text evidence="2">Histone demethylase that specifically demethylates 'Lys-36' of histone H3, thereby playing a central role in histone code.</text>
</comment>
<keyword evidence="7" id="KW-0479">Metal-binding</keyword>
<keyword evidence="11" id="KW-0223">Dioxygenase</keyword>
<feature type="region of interest" description="Disordered" evidence="20">
    <location>
        <begin position="665"/>
        <end position="718"/>
    </location>
</feature>
<dbReference type="PANTHER" id="PTHR23123">
    <property type="entry name" value="PHD/F-BOX CONTAINING PROTEIN"/>
    <property type="match status" value="1"/>
</dbReference>
<dbReference type="GO" id="GO:0140680">
    <property type="term" value="F:histone H3K36me/H3K36me2 demethylase activity"/>
    <property type="evidence" value="ECO:0007669"/>
    <property type="project" value="UniProtKB-EC"/>
</dbReference>
<keyword evidence="13" id="KW-0408">Iron</keyword>
<dbReference type="EMBL" id="JH711574">
    <property type="protein sequence ID" value="EIW85326.1"/>
    <property type="molecule type" value="Genomic_DNA"/>
</dbReference>
<keyword evidence="14" id="KW-0805">Transcription regulation</keyword>
<evidence type="ECO:0000256" key="8">
    <source>
        <dbReference type="ARBA" id="ARBA00022771"/>
    </source>
</evidence>
<feature type="region of interest" description="Disordered" evidence="20">
    <location>
        <begin position="1"/>
        <end position="79"/>
    </location>
</feature>
<accession>A0A5M3N1Z1</accession>
<evidence type="ECO:0000256" key="10">
    <source>
        <dbReference type="ARBA" id="ARBA00022853"/>
    </source>
</evidence>
<comment type="subcellular location">
    <subcellularLocation>
        <location evidence="3">Nucleus</location>
    </subcellularLocation>
</comment>
<evidence type="ECO:0000313" key="23">
    <source>
        <dbReference type="EMBL" id="EIW85326.1"/>
    </source>
</evidence>
<dbReference type="Pfam" id="PF17811">
    <property type="entry name" value="JHD"/>
    <property type="match status" value="1"/>
</dbReference>
<dbReference type="GO" id="GO:0005634">
    <property type="term" value="C:nucleus"/>
    <property type="evidence" value="ECO:0007669"/>
    <property type="project" value="UniProtKB-SubCell"/>
</dbReference>
<dbReference type="OrthoDB" id="5876800at2759"/>
<gene>
    <name evidence="23" type="ORF">CONPUDRAFT_118075</name>
</gene>
<dbReference type="InterPro" id="IPR019786">
    <property type="entry name" value="Zinc_finger_PHD-type_CS"/>
</dbReference>
<dbReference type="RefSeq" id="XP_007764838.1">
    <property type="nucleotide sequence ID" value="XM_007766648.1"/>
</dbReference>
<evidence type="ECO:0000256" key="19">
    <source>
        <dbReference type="PROSITE-ProRule" id="PRU00146"/>
    </source>
</evidence>
<evidence type="ECO:0000256" key="7">
    <source>
        <dbReference type="ARBA" id="ARBA00022723"/>
    </source>
</evidence>
<dbReference type="PROSITE" id="PS01359">
    <property type="entry name" value="ZF_PHD_1"/>
    <property type="match status" value="1"/>
</dbReference>
<dbReference type="Gene3D" id="2.60.120.650">
    <property type="entry name" value="Cupin"/>
    <property type="match status" value="1"/>
</dbReference>
<evidence type="ECO:0000256" key="1">
    <source>
        <dbReference type="ARBA" id="ARBA00001954"/>
    </source>
</evidence>
<dbReference type="PROSITE" id="PS50016">
    <property type="entry name" value="ZF_PHD_2"/>
    <property type="match status" value="1"/>
</dbReference>
<keyword evidence="8 19" id="KW-0863">Zinc-finger</keyword>